<dbReference type="EMBL" id="CP042909">
    <property type="protein sequence ID" value="QJA05706.1"/>
    <property type="molecule type" value="Genomic_DNA"/>
</dbReference>
<dbReference type="InterPro" id="IPR001626">
    <property type="entry name" value="ABC_TroCD"/>
</dbReference>
<dbReference type="KEGG" id="tmai:FVE67_02345"/>
<evidence type="ECO:0000256" key="3">
    <source>
        <dbReference type="ARBA" id="ARBA00022692"/>
    </source>
</evidence>
<keyword evidence="6" id="KW-0813">Transport</keyword>
<dbReference type="Pfam" id="PF00950">
    <property type="entry name" value="ABC-3"/>
    <property type="match status" value="1"/>
</dbReference>
<comment type="subcellular location">
    <subcellularLocation>
        <location evidence="6">Cell membrane</location>
        <topology evidence="6">Multi-pass membrane protein</topology>
    </subcellularLocation>
    <subcellularLocation>
        <location evidence="1">Membrane</location>
        <topology evidence="1">Multi-pass membrane protein</topology>
    </subcellularLocation>
</comment>
<sequence>MSQPAPGLPRGSPGVLPASGGLRFHRGRTPPGGASPLTWLAEYAFLWPALLGGLALAVAGALVGLFLIIRRDSLLPHALTHVAFVGVALGFLTARWPLLWALGVTVLAAFVVLEIRERAGIYEDTAVGILAGLGMALALVLASLAGSYDVRLLSYLFGNILALSTSEALLAGGLALLVVGVVAFRGEAFFFVAFDEESAATCGLPVRALKFWLAALVAALVVLGMRMVGLLLVSALMVIPGAAALEVARGLRQCYLLSALFGALSVLGGLAAAVLFNLPPSGAIVLFSGGLFLLSFGARRLK</sequence>
<feature type="transmembrane region" description="Helical" evidence="7">
    <location>
        <begin position="45"/>
        <end position="67"/>
    </location>
</feature>
<dbReference type="GO" id="GO:0043190">
    <property type="term" value="C:ATP-binding cassette (ABC) transporter complex"/>
    <property type="evidence" value="ECO:0007669"/>
    <property type="project" value="InterPro"/>
</dbReference>
<comment type="similarity">
    <text evidence="2 6">Belongs to the ABC-3 integral membrane protein family.</text>
</comment>
<keyword evidence="3 6" id="KW-0812">Transmembrane</keyword>
<dbReference type="GO" id="GO:0055085">
    <property type="term" value="P:transmembrane transport"/>
    <property type="evidence" value="ECO:0007669"/>
    <property type="project" value="InterPro"/>
</dbReference>
<dbReference type="InterPro" id="IPR037294">
    <property type="entry name" value="ABC_BtuC-like"/>
</dbReference>
<reference evidence="8 9" key="1">
    <citation type="submission" date="2019-08" db="EMBL/GenBank/DDBJ databases">
        <title>Complete genome sequence of Thermosulfurimonas marina SU872T, an anaerobic thermophilic chemolithoautotrophic bacterium isolated from a shallow marine hydrothermal vent.</title>
        <authorList>
            <person name="Allioux M."/>
            <person name="Jebbar M."/>
            <person name="Slobodkina G."/>
            <person name="Slobodkin A."/>
            <person name="Moalic Y."/>
            <person name="Frolova A."/>
            <person name="Shao Z."/>
            <person name="Alain K."/>
        </authorList>
    </citation>
    <scope>NUCLEOTIDE SEQUENCE [LARGE SCALE GENOMIC DNA]</scope>
    <source>
        <strain evidence="8 9">SU872</strain>
    </source>
</reference>
<feature type="transmembrane region" description="Helical" evidence="7">
    <location>
        <begin position="127"/>
        <end position="148"/>
    </location>
</feature>
<keyword evidence="9" id="KW-1185">Reference proteome</keyword>
<feature type="transmembrane region" description="Helical" evidence="7">
    <location>
        <begin position="255"/>
        <end position="276"/>
    </location>
</feature>
<gene>
    <name evidence="8" type="ORF">FVE67_02345</name>
</gene>
<organism evidence="8 9">
    <name type="scientific">Thermosulfurimonas marina</name>
    <dbReference type="NCBI Taxonomy" id="2047767"/>
    <lineage>
        <taxon>Bacteria</taxon>
        <taxon>Pseudomonadati</taxon>
        <taxon>Thermodesulfobacteriota</taxon>
        <taxon>Thermodesulfobacteria</taxon>
        <taxon>Thermodesulfobacteriales</taxon>
        <taxon>Thermodesulfobacteriaceae</taxon>
        <taxon>Thermosulfurimonas</taxon>
    </lineage>
</organism>
<name>A0A6H1WRE0_9BACT</name>
<evidence type="ECO:0000256" key="5">
    <source>
        <dbReference type="ARBA" id="ARBA00023136"/>
    </source>
</evidence>
<evidence type="ECO:0000256" key="7">
    <source>
        <dbReference type="SAM" id="Phobius"/>
    </source>
</evidence>
<evidence type="ECO:0000256" key="4">
    <source>
        <dbReference type="ARBA" id="ARBA00022989"/>
    </source>
</evidence>
<dbReference type="PANTHER" id="PTHR30477:SF0">
    <property type="entry name" value="METAL TRANSPORT SYSTEM MEMBRANE PROTEIN TM_0125-RELATED"/>
    <property type="match status" value="1"/>
</dbReference>
<evidence type="ECO:0000256" key="1">
    <source>
        <dbReference type="ARBA" id="ARBA00004141"/>
    </source>
</evidence>
<dbReference type="Proteomes" id="UP000501253">
    <property type="component" value="Chromosome"/>
</dbReference>
<dbReference type="Gene3D" id="1.10.3470.10">
    <property type="entry name" value="ABC transporter involved in vitamin B12 uptake, BtuC"/>
    <property type="match status" value="1"/>
</dbReference>
<feature type="transmembrane region" description="Helical" evidence="7">
    <location>
        <begin position="282"/>
        <end position="298"/>
    </location>
</feature>
<keyword evidence="5 7" id="KW-0472">Membrane</keyword>
<dbReference type="GO" id="GO:0010043">
    <property type="term" value="P:response to zinc ion"/>
    <property type="evidence" value="ECO:0007669"/>
    <property type="project" value="TreeGrafter"/>
</dbReference>
<evidence type="ECO:0000313" key="8">
    <source>
        <dbReference type="EMBL" id="QJA05706.1"/>
    </source>
</evidence>
<feature type="transmembrane region" description="Helical" evidence="7">
    <location>
        <begin position="229"/>
        <end position="248"/>
    </location>
</feature>
<proteinExistence type="inferred from homology"/>
<dbReference type="AlphaFoldDB" id="A0A6H1WRE0"/>
<accession>A0A6H1WRE0</accession>
<feature type="transmembrane region" description="Helical" evidence="7">
    <location>
        <begin position="168"/>
        <end position="192"/>
    </location>
</feature>
<feature type="transmembrane region" description="Helical" evidence="7">
    <location>
        <begin position="204"/>
        <end position="223"/>
    </location>
</feature>
<dbReference type="SUPFAM" id="SSF81345">
    <property type="entry name" value="ABC transporter involved in vitamin B12 uptake, BtuC"/>
    <property type="match status" value="1"/>
</dbReference>
<protein>
    <submittedName>
        <fullName evidence="8">Metal ABC transporter permease</fullName>
    </submittedName>
</protein>
<feature type="transmembrane region" description="Helical" evidence="7">
    <location>
        <begin position="98"/>
        <end position="115"/>
    </location>
</feature>
<keyword evidence="4 7" id="KW-1133">Transmembrane helix</keyword>
<evidence type="ECO:0000313" key="9">
    <source>
        <dbReference type="Proteomes" id="UP000501253"/>
    </source>
</evidence>
<feature type="transmembrane region" description="Helical" evidence="7">
    <location>
        <begin position="74"/>
        <end position="92"/>
    </location>
</feature>
<dbReference type="PANTHER" id="PTHR30477">
    <property type="entry name" value="ABC-TRANSPORTER METAL-BINDING PROTEIN"/>
    <property type="match status" value="1"/>
</dbReference>
<evidence type="ECO:0000256" key="2">
    <source>
        <dbReference type="ARBA" id="ARBA00008034"/>
    </source>
</evidence>
<evidence type="ECO:0000256" key="6">
    <source>
        <dbReference type="RuleBase" id="RU003943"/>
    </source>
</evidence>